<dbReference type="RefSeq" id="WP_145258910.1">
    <property type="nucleotide sequence ID" value="NZ_CP036316.1"/>
</dbReference>
<organism evidence="3 4">
    <name type="scientific">Calycomorphotria hydatis</name>
    <dbReference type="NCBI Taxonomy" id="2528027"/>
    <lineage>
        <taxon>Bacteria</taxon>
        <taxon>Pseudomonadati</taxon>
        <taxon>Planctomycetota</taxon>
        <taxon>Planctomycetia</taxon>
        <taxon>Planctomycetales</taxon>
        <taxon>Planctomycetaceae</taxon>
        <taxon>Calycomorphotria</taxon>
    </lineage>
</organism>
<evidence type="ECO:0000256" key="2">
    <source>
        <dbReference type="SAM" id="Phobius"/>
    </source>
</evidence>
<keyword evidence="2" id="KW-0472">Membrane</keyword>
<evidence type="ECO:0000256" key="1">
    <source>
        <dbReference type="SAM" id="MobiDB-lite"/>
    </source>
</evidence>
<protein>
    <recommendedName>
        <fullName evidence="5">DUF2007 domain-containing protein</fullName>
    </recommendedName>
</protein>
<feature type="region of interest" description="Disordered" evidence="1">
    <location>
        <begin position="107"/>
        <end position="143"/>
    </location>
</feature>
<evidence type="ECO:0000313" key="4">
    <source>
        <dbReference type="Proteomes" id="UP000319976"/>
    </source>
</evidence>
<feature type="transmembrane region" description="Helical" evidence="2">
    <location>
        <begin position="154"/>
        <end position="173"/>
    </location>
</feature>
<keyword evidence="4" id="KW-1185">Reference proteome</keyword>
<feature type="compositionally biased region" description="Polar residues" evidence="1">
    <location>
        <begin position="107"/>
        <end position="139"/>
    </location>
</feature>
<reference evidence="3 4" key="1">
    <citation type="submission" date="2019-02" db="EMBL/GenBank/DDBJ databases">
        <title>Deep-cultivation of Planctomycetes and their phenomic and genomic characterization uncovers novel biology.</title>
        <authorList>
            <person name="Wiegand S."/>
            <person name="Jogler M."/>
            <person name="Boedeker C."/>
            <person name="Pinto D."/>
            <person name="Vollmers J."/>
            <person name="Rivas-Marin E."/>
            <person name="Kohn T."/>
            <person name="Peeters S.H."/>
            <person name="Heuer A."/>
            <person name="Rast P."/>
            <person name="Oberbeckmann S."/>
            <person name="Bunk B."/>
            <person name="Jeske O."/>
            <person name="Meyerdierks A."/>
            <person name="Storesund J.E."/>
            <person name="Kallscheuer N."/>
            <person name="Luecker S."/>
            <person name="Lage O.M."/>
            <person name="Pohl T."/>
            <person name="Merkel B.J."/>
            <person name="Hornburger P."/>
            <person name="Mueller R.-W."/>
            <person name="Bruemmer F."/>
            <person name="Labrenz M."/>
            <person name="Spormann A.M."/>
            <person name="Op den Camp H."/>
            <person name="Overmann J."/>
            <person name="Amann R."/>
            <person name="Jetten M.S.M."/>
            <person name="Mascher T."/>
            <person name="Medema M.H."/>
            <person name="Devos D.P."/>
            <person name="Kaster A.-K."/>
            <person name="Ovreas L."/>
            <person name="Rohde M."/>
            <person name="Galperin M.Y."/>
            <person name="Jogler C."/>
        </authorList>
    </citation>
    <scope>NUCLEOTIDE SEQUENCE [LARGE SCALE GENOMIC DNA]</scope>
    <source>
        <strain evidence="3 4">V22</strain>
    </source>
</reference>
<gene>
    <name evidence="3" type="ORF">V22_01670</name>
</gene>
<evidence type="ECO:0000313" key="3">
    <source>
        <dbReference type="EMBL" id="QDT62969.1"/>
    </source>
</evidence>
<dbReference type="KEGG" id="chya:V22_01670"/>
<accession>A0A517T3M9</accession>
<dbReference type="Proteomes" id="UP000319976">
    <property type="component" value="Chromosome"/>
</dbReference>
<keyword evidence="2" id="KW-0812">Transmembrane</keyword>
<sequence>MDSELVQVASCGSEGEAENIRSFLLEQGIEAYVVGSTAATTIWYVGSALGGVRLFTAAADAQAARELIEHHETSTDEENWLCSECQAEVDRGFDRCWSCGKDREAIGTSTPQVSDQVIASDTENDQRSPTGDTTESTADSPIDPMVRRAFRSSMIGLGLLPIILHVYSMTLLFKRASQEEPLTQESNRLWYITLGVNILAGSVFVILYKLLSH</sequence>
<dbReference type="OrthoDB" id="9814654at2"/>
<dbReference type="AlphaFoldDB" id="A0A517T3M9"/>
<feature type="transmembrane region" description="Helical" evidence="2">
    <location>
        <begin position="189"/>
        <end position="211"/>
    </location>
</feature>
<keyword evidence="2" id="KW-1133">Transmembrane helix</keyword>
<proteinExistence type="predicted"/>
<dbReference type="EMBL" id="CP036316">
    <property type="protein sequence ID" value="QDT62969.1"/>
    <property type="molecule type" value="Genomic_DNA"/>
</dbReference>
<evidence type="ECO:0008006" key="5">
    <source>
        <dbReference type="Google" id="ProtNLM"/>
    </source>
</evidence>
<name>A0A517T3M9_9PLAN</name>